<dbReference type="InterPro" id="IPR012340">
    <property type="entry name" value="NA-bd_OB-fold"/>
</dbReference>
<evidence type="ECO:0008006" key="4">
    <source>
        <dbReference type="Google" id="ProtNLM"/>
    </source>
</evidence>
<dbReference type="Gene3D" id="2.40.50.140">
    <property type="entry name" value="Nucleic acid-binding proteins"/>
    <property type="match status" value="1"/>
</dbReference>
<reference evidence="2" key="1">
    <citation type="journal article" date="2021" name="PeerJ">
        <title>Extensive microbial diversity within the chicken gut microbiome revealed by metagenomics and culture.</title>
        <authorList>
            <person name="Gilroy R."/>
            <person name="Ravi A."/>
            <person name="Getino M."/>
            <person name="Pursley I."/>
            <person name="Horton D.L."/>
            <person name="Alikhan N.F."/>
            <person name="Baker D."/>
            <person name="Gharbi K."/>
            <person name="Hall N."/>
            <person name="Watson M."/>
            <person name="Adriaenssens E.M."/>
            <person name="Foster-Nyarko E."/>
            <person name="Jarju S."/>
            <person name="Secka A."/>
            <person name="Antonio M."/>
            <person name="Oren A."/>
            <person name="Chaudhuri R.R."/>
            <person name="La Ragione R."/>
            <person name="Hildebrand F."/>
            <person name="Pallen M.J."/>
        </authorList>
    </citation>
    <scope>NUCLEOTIDE SEQUENCE</scope>
    <source>
        <strain evidence="2">1345</strain>
    </source>
</reference>
<feature type="transmembrane region" description="Helical" evidence="1">
    <location>
        <begin position="69"/>
        <end position="88"/>
    </location>
</feature>
<evidence type="ECO:0000256" key="1">
    <source>
        <dbReference type="SAM" id="Phobius"/>
    </source>
</evidence>
<name>A0A9D2CRR1_9FIRM</name>
<accession>A0A9D2CRR1</accession>
<keyword evidence="1" id="KW-0812">Transmembrane</keyword>
<gene>
    <name evidence="2" type="ORF">H9729_06640</name>
</gene>
<organism evidence="2 3">
    <name type="scientific">Candidatus Borkfalkia excrementigallinarum</name>
    <dbReference type="NCBI Taxonomy" id="2838506"/>
    <lineage>
        <taxon>Bacteria</taxon>
        <taxon>Bacillati</taxon>
        <taxon>Bacillota</taxon>
        <taxon>Clostridia</taxon>
        <taxon>Christensenellales</taxon>
        <taxon>Christensenellaceae</taxon>
        <taxon>Candidatus Borkfalkia</taxon>
    </lineage>
</organism>
<evidence type="ECO:0000313" key="2">
    <source>
        <dbReference type="EMBL" id="HIY97349.1"/>
    </source>
</evidence>
<reference evidence="2" key="2">
    <citation type="submission" date="2021-04" db="EMBL/GenBank/DDBJ databases">
        <authorList>
            <person name="Gilroy R."/>
        </authorList>
    </citation>
    <scope>NUCLEOTIDE SEQUENCE</scope>
    <source>
        <strain evidence="2">1345</strain>
    </source>
</reference>
<evidence type="ECO:0000313" key="3">
    <source>
        <dbReference type="Proteomes" id="UP000886750"/>
    </source>
</evidence>
<keyword evidence="1" id="KW-1133">Transmembrane helix</keyword>
<proteinExistence type="predicted"/>
<feature type="transmembrane region" description="Helical" evidence="1">
    <location>
        <begin position="94"/>
        <end position="112"/>
    </location>
</feature>
<dbReference type="EMBL" id="DXCQ01000061">
    <property type="protein sequence ID" value="HIY97349.1"/>
    <property type="molecule type" value="Genomic_DNA"/>
</dbReference>
<dbReference type="Proteomes" id="UP000886750">
    <property type="component" value="Unassembled WGS sequence"/>
</dbReference>
<protein>
    <recommendedName>
        <fullName evidence="4">NfeD-like C-terminal domain-containing protein</fullName>
    </recommendedName>
</protein>
<feature type="transmembrane region" description="Helical" evidence="1">
    <location>
        <begin position="12"/>
        <end position="34"/>
    </location>
</feature>
<sequence length="198" mass="21147">MEWFKDFGALEWTYFVIACVGTVLLIVQVILMLIGAGDGGPDFDTDTDGDGAFDSHTDTGLSLFSVKGLTAFFAIGGWTGLVMLTSLVSPAISIPVSVVAGLAAYIIVWFAIRMMLRLQEDGTANYGSAVGKTATVYVSVPPAREGRGKVTLVLQGRYTEADAVTDDKERIPVDTQVTVVQSLGDVFVVARKEEKDGQ</sequence>
<keyword evidence="1" id="KW-0472">Membrane</keyword>
<dbReference type="AlphaFoldDB" id="A0A9D2CRR1"/>
<comment type="caution">
    <text evidence="2">The sequence shown here is derived from an EMBL/GenBank/DDBJ whole genome shotgun (WGS) entry which is preliminary data.</text>
</comment>